<feature type="domain" description="Cupin fold metalloprotein WbuC cupin" evidence="1">
    <location>
        <begin position="5"/>
        <end position="88"/>
    </location>
</feature>
<dbReference type="InterPro" id="IPR011051">
    <property type="entry name" value="RmlC_Cupin_sf"/>
</dbReference>
<dbReference type="Gene3D" id="2.60.120.10">
    <property type="entry name" value="Jelly Rolls"/>
    <property type="match status" value="1"/>
</dbReference>
<dbReference type="SUPFAM" id="SSF51182">
    <property type="entry name" value="RmlC-like cupins"/>
    <property type="match status" value="1"/>
</dbReference>
<dbReference type="InterPro" id="IPR027565">
    <property type="entry name" value="Cupin_WbuC"/>
</dbReference>
<evidence type="ECO:0000259" key="1">
    <source>
        <dbReference type="Pfam" id="PF19480"/>
    </source>
</evidence>
<sequence length="161" mass="18447">MYRFIDNKLLNELTLKARESARKRSHHQLHSGFDDPVQRMVIGLSSGTYVRPHMHPQSNKWEMLLGIRGKTLLLIFDQQGVVEERVILSENNSVFGAEMKPGTWHTILPLENESVIMEIKQGPYNPSDVTEFAQWSPEEGSTGVAHFLLWAETAQINDQYN</sequence>
<name>A0A444JU89_9GAMM</name>
<dbReference type="InterPro" id="IPR046058">
    <property type="entry name" value="WbuC_cupin"/>
</dbReference>
<dbReference type="RefSeq" id="WP_164918452.1">
    <property type="nucleotide sequence ID" value="NZ_RJLM01000001.1"/>
</dbReference>
<proteinExistence type="predicted"/>
<evidence type="ECO:0000313" key="2">
    <source>
        <dbReference type="EMBL" id="RWX56671.1"/>
    </source>
</evidence>
<dbReference type="NCBIfam" id="TIGR04366">
    <property type="entry name" value="cupin_WbuC"/>
    <property type="match status" value="1"/>
</dbReference>
<dbReference type="InterPro" id="IPR014710">
    <property type="entry name" value="RmlC-like_jellyroll"/>
</dbReference>
<comment type="caution">
    <text evidence="2">The sequence shown here is derived from an EMBL/GenBank/DDBJ whole genome shotgun (WGS) entry which is preliminary data.</text>
</comment>
<accession>A0A444JU89</accession>
<dbReference type="CDD" id="cd07005">
    <property type="entry name" value="cupin_WbuC-like"/>
    <property type="match status" value="1"/>
</dbReference>
<dbReference type="Pfam" id="PF19480">
    <property type="entry name" value="DUF6016"/>
    <property type="match status" value="1"/>
</dbReference>
<evidence type="ECO:0000313" key="3">
    <source>
        <dbReference type="Proteomes" id="UP000287563"/>
    </source>
</evidence>
<dbReference type="Proteomes" id="UP000287563">
    <property type="component" value="Unassembled WGS sequence"/>
</dbReference>
<organism evidence="2 3">
    <name type="scientific">Photobacterium chitinilyticum</name>
    <dbReference type="NCBI Taxonomy" id="2485123"/>
    <lineage>
        <taxon>Bacteria</taxon>
        <taxon>Pseudomonadati</taxon>
        <taxon>Pseudomonadota</taxon>
        <taxon>Gammaproteobacteria</taxon>
        <taxon>Vibrionales</taxon>
        <taxon>Vibrionaceae</taxon>
        <taxon>Photobacterium</taxon>
    </lineage>
</organism>
<protein>
    <submittedName>
        <fullName evidence="2">Cupin fold metalloprotein, WbuC family</fullName>
    </submittedName>
</protein>
<dbReference type="AlphaFoldDB" id="A0A444JU89"/>
<dbReference type="EMBL" id="RJLM01000001">
    <property type="protein sequence ID" value="RWX56671.1"/>
    <property type="molecule type" value="Genomic_DNA"/>
</dbReference>
<gene>
    <name evidence="2" type="ORF">EDI28_01075</name>
</gene>
<reference evidence="2 3" key="1">
    <citation type="submission" date="2018-11" db="EMBL/GenBank/DDBJ databases">
        <title>Photobacterium sp. BEI247 sp. nov., a marine bacterium isolated from Yongle Blue Hole in the South China Sea.</title>
        <authorList>
            <person name="Wang X."/>
        </authorList>
    </citation>
    <scope>NUCLEOTIDE SEQUENCE [LARGE SCALE GENOMIC DNA]</scope>
    <source>
        <strain evidence="3">BEI247</strain>
    </source>
</reference>
<keyword evidence="3" id="KW-1185">Reference proteome</keyword>